<dbReference type="PANTHER" id="PTHR34351">
    <property type="entry name" value="SLR1927 PROTEIN-RELATED"/>
    <property type="match status" value="1"/>
</dbReference>
<dbReference type="Pfam" id="PF01882">
    <property type="entry name" value="DUF58"/>
    <property type="match status" value="1"/>
</dbReference>
<keyword evidence="2" id="KW-0472">Membrane</keyword>
<evidence type="ECO:0000259" key="3">
    <source>
        <dbReference type="Pfam" id="PF01882"/>
    </source>
</evidence>
<dbReference type="AlphaFoldDB" id="A0A6B1D7C9"/>
<proteinExistence type="predicted"/>
<keyword evidence="2" id="KW-0812">Transmembrane</keyword>
<dbReference type="EMBL" id="VXMH01000055">
    <property type="protein sequence ID" value="MYC95466.1"/>
    <property type="molecule type" value="Genomic_DNA"/>
</dbReference>
<name>A0A6B1D7C9_9CHLR</name>
<gene>
    <name evidence="4" type="ORF">F4X14_10890</name>
</gene>
<evidence type="ECO:0000313" key="4">
    <source>
        <dbReference type="EMBL" id="MYC95466.1"/>
    </source>
</evidence>
<feature type="region of interest" description="Disordered" evidence="1">
    <location>
        <begin position="330"/>
        <end position="354"/>
    </location>
</feature>
<dbReference type="InterPro" id="IPR002881">
    <property type="entry name" value="DUF58"/>
</dbReference>
<evidence type="ECO:0000256" key="2">
    <source>
        <dbReference type="SAM" id="Phobius"/>
    </source>
</evidence>
<reference evidence="4" key="1">
    <citation type="submission" date="2019-09" db="EMBL/GenBank/DDBJ databases">
        <title>Characterisation of the sponge microbiome using genome-centric metagenomics.</title>
        <authorList>
            <person name="Engelberts J.P."/>
            <person name="Robbins S.J."/>
            <person name="De Goeij J.M."/>
            <person name="Aranda M."/>
            <person name="Bell S.C."/>
            <person name="Webster N.S."/>
        </authorList>
    </citation>
    <scope>NUCLEOTIDE SEQUENCE</scope>
    <source>
        <strain evidence="4">SB0661_bin_32</strain>
    </source>
</reference>
<feature type="region of interest" description="Disordered" evidence="1">
    <location>
        <begin position="201"/>
        <end position="220"/>
    </location>
</feature>
<dbReference type="PANTHER" id="PTHR34351:SF2">
    <property type="entry name" value="DUF58 DOMAIN-CONTAINING PROTEIN"/>
    <property type="match status" value="1"/>
</dbReference>
<organism evidence="4">
    <name type="scientific">Caldilineaceae bacterium SB0661_bin_32</name>
    <dbReference type="NCBI Taxonomy" id="2605255"/>
    <lineage>
        <taxon>Bacteria</taxon>
        <taxon>Bacillati</taxon>
        <taxon>Chloroflexota</taxon>
        <taxon>Caldilineae</taxon>
        <taxon>Caldilineales</taxon>
        <taxon>Caldilineaceae</taxon>
    </lineage>
</organism>
<protein>
    <submittedName>
        <fullName evidence="4">DUF58 domain-containing protein</fullName>
    </submittedName>
</protein>
<accession>A0A6B1D7C9</accession>
<feature type="transmembrane region" description="Helical" evidence="2">
    <location>
        <begin position="56"/>
        <end position="75"/>
    </location>
</feature>
<comment type="caution">
    <text evidence="4">The sequence shown here is derived from an EMBL/GenBank/DDBJ whole genome shotgun (WGS) entry which is preliminary data.</text>
</comment>
<keyword evidence="2" id="KW-1133">Transmembrane helix</keyword>
<evidence type="ECO:0000256" key="1">
    <source>
        <dbReference type="SAM" id="MobiDB-lite"/>
    </source>
</evidence>
<feature type="compositionally biased region" description="Polar residues" evidence="1">
    <location>
        <begin position="337"/>
        <end position="353"/>
    </location>
</feature>
<sequence length="539" mass="58650">MSRPSASSRRLYPQRVLDRLLNRHLPAGWRIELRNGWPLLFIPLLLFMQLLGPSPIWVALLISLIGLYAISYFWVRNQVLQLFFERHREGAMLVVGDSLQERFVVRNDSTLPLHWLEFADRSLLPGYNPRQVVSCGGGSSYQWRAEAHCTQRGVFRLGPHTLRTGDPFGFFSLEVVDSRSESLLVYPRVAHIPALALPRGSLSGQDRRRRAHTGSERSQAVRAYQPGDSLRHVHWPTSAKQGELVVTDVETEPSGDLWIVLDVNRLVQSGKGEESSLETGIVLAASVAAEFLSGGERRSVGLLAAPAAEASFVQTEGEFALDQQFLPEASPAGNDTGAWSSNGERSRLQTPSSLLVDVPPQPGKGQVWRILAALAPVTAGSLSLGELLRRSRGLFSAGQTVLAITPDIGDGVEDWTAELLHLRRAGVPASVLAVTPATAGAGGNPVAGDGTTAIQPDETPADSLTQDHLEVEPETGPDLTSEDVQANLIDILARYEIPLRFLQAGTRLTPALTYRRTRTVLRTTPSGGVVAHEIEEEVG</sequence>
<feature type="region of interest" description="Disordered" evidence="1">
    <location>
        <begin position="439"/>
        <end position="461"/>
    </location>
</feature>
<feature type="domain" description="DUF58" evidence="3">
    <location>
        <begin position="221"/>
        <end position="308"/>
    </location>
</feature>